<dbReference type="SUPFAM" id="SSF88659">
    <property type="entry name" value="Sigma3 and sigma4 domains of RNA polymerase sigma factors"/>
    <property type="match status" value="1"/>
</dbReference>
<dbReference type="GO" id="GO:0016987">
    <property type="term" value="F:sigma factor activity"/>
    <property type="evidence" value="ECO:0007669"/>
    <property type="project" value="UniProtKB-KW"/>
</dbReference>
<evidence type="ECO:0000313" key="8">
    <source>
        <dbReference type="Proteomes" id="UP000056090"/>
    </source>
</evidence>
<dbReference type="KEGG" id="aal:EP13_06210"/>
<organism evidence="7 8">
    <name type="scientific">Alteromonas australica</name>
    <dbReference type="NCBI Taxonomy" id="589873"/>
    <lineage>
        <taxon>Bacteria</taxon>
        <taxon>Pseudomonadati</taxon>
        <taxon>Pseudomonadota</taxon>
        <taxon>Gammaproteobacteria</taxon>
        <taxon>Alteromonadales</taxon>
        <taxon>Alteromonadaceae</taxon>
        <taxon>Alteromonas/Salinimonas group</taxon>
        <taxon>Alteromonas</taxon>
    </lineage>
</organism>
<dbReference type="Proteomes" id="UP000056090">
    <property type="component" value="Chromosome"/>
</dbReference>
<dbReference type="Gene3D" id="1.10.10.10">
    <property type="entry name" value="Winged helix-like DNA-binding domain superfamily/Winged helix DNA-binding domain"/>
    <property type="match status" value="1"/>
</dbReference>
<dbReference type="AlphaFoldDB" id="A0A075NY26"/>
<accession>A0A075NY26</accession>
<dbReference type="eggNOG" id="COG1595">
    <property type="taxonomic scope" value="Bacteria"/>
</dbReference>
<dbReference type="PANTHER" id="PTHR43133">
    <property type="entry name" value="RNA POLYMERASE ECF-TYPE SIGMA FACTO"/>
    <property type="match status" value="1"/>
</dbReference>
<dbReference type="InterPro" id="IPR014284">
    <property type="entry name" value="RNA_pol_sigma-70_dom"/>
</dbReference>
<dbReference type="SUPFAM" id="SSF88946">
    <property type="entry name" value="Sigma2 domain of RNA polymerase sigma factors"/>
    <property type="match status" value="1"/>
</dbReference>
<keyword evidence="3" id="KW-0731">Sigma factor</keyword>
<dbReference type="InterPro" id="IPR013325">
    <property type="entry name" value="RNA_pol_sigma_r2"/>
</dbReference>
<evidence type="ECO:0000256" key="1">
    <source>
        <dbReference type="ARBA" id="ARBA00010641"/>
    </source>
</evidence>
<dbReference type="InterPro" id="IPR036388">
    <property type="entry name" value="WH-like_DNA-bd_sf"/>
</dbReference>
<evidence type="ECO:0000313" key="7">
    <source>
        <dbReference type="EMBL" id="AIF98323.1"/>
    </source>
</evidence>
<dbReference type="InterPro" id="IPR007627">
    <property type="entry name" value="RNA_pol_sigma70_r2"/>
</dbReference>
<dbReference type="GO" id="GO:0006352">
    <property type="term" value="P:DNA-templated transcription initiation"/>
    <property type="evidence" value="ECO:0007669"/>
    <property type="project" value="InterPro"/>
</dbReference>
<dbReference type="Gene3D" id="1.10.1740.10">
    <property type="match status" value="1"/>
</dbReference>
<gene>
    <name evidence="7" type="ORF">EP13_06210</name>
</gene>
<comment type="similarity">
    <text evidence="1">Belongs to the sigma-70 factor family. ECF subfamily.</text>
</comment>
<dbReference type="EMBL" id="CP008849">
    <property type="protein sequence ID" value="AIF98323.1"/>
    <property type="molecule type" value="Genomic_DNA"/>
</dbReference>
<dbReference type="InterPro" id="IPR039425">
    <property type="entry name" value="RNA_pol_sigma-70-like"/>
</dbReference>
<name>A0A075NY26_9ALTE</name>
<dbReference type="Pfam" id="PF04542">
    <property type="entry name" value="Sigma70_r2"/>
    <property type="match status" value="1"/>
</dbReference>
<reference evidence="7 8" key="1">
    <citation type="submission" date="2014-06" db="EMBL/GenBank/DDBJ databases">
        <title>Genomes of Alteromonas australica, a world apart.</title>
        <authorList>
            <person name="Gonzaga A."/>
            <person name="Lopez-Perez M."/>
            <person name="Rodriguez-Valera F."/>
        </authorList>
    </citation>
    <scope>NUCLEOTIDE SEQUENCE [LARGE SCALE GENOMIC DNA]</scope>
    <source>
        <strain evidence="7 8">H 17</strain>
    </source>
</reference>
<dbReference type="GO" id="GO:0003677">
    <property type="term" value="F:DNA binding"/>
    <property type="evidence" value="ECO:0007669"/>
    <property type="project" value="InterPro"/>
</dbReference>
<evidence type="ECO:0000259" key="6">
    <source>
        <dbReference type="Pfam" id="PF08281"/>
    </source>
</evidence>
<evidence type="ECO:0000256" key="3">
    <source>
        <dbReference type="ARBA" id="ARBA00023082"/>
    </source>
</evidence>
<feature type="domain" description="RNA polymerase sigma factor 70 region 4 type 2" evidence="6">
    <location>
        <begin position="109"/>
        <end position="159"/>
    </location>
</feature>
<proteinExistence type="inferred from homology"/>
<feature type="domain" description="RNA polymerase sigma-70 region 2" evidence="5">
    <location>
        <begin position="14"/>
        <end position="79"/>
    </location>
</feature>
<dbReference type="InterPro" id="IPR013324">
    <property type="entry name" value="RNA_pol_sigma_r3/r4-like"/>
</dbReference>
<evidence type="ECO:0000256" key="2">
    <source>
        <dbReference type="ARBA" id="ARBA00023015"/>
    </source>
</evidence>
<dbReference type="RefSeq" id="WP_044056514.1">
    <property type="nucleotide sequence ID" value="NZ_CBCSKJ010000001.1"/>
</dbReference>
<sequence>MNKPKKTLFAEAMEQHKGIVFKIVNSYCQNRDERQDLAQEILTTMWLAYDNYDNEHKFSTWMYRIALNVAISYYRKDSKRIGRASEDEECLVHIADFSQQEERSEEVMLLYRFIGQLDTLNKAIMLLYLESEPYDSIAHSLGISKTNVATRISRIKETLKKQFESQDV</sequence>
<keyword evidence="2" id="KW-0805">Transcription regulation</keyword>
<dbReference type="GeneID" id="78254510"/>
<dbReference type="NCBIfam" id="TIGR02937">
    <property type="entry name" value="sigma70-ECF"/>
    <property type="match status" value="1"/>
</dbReference>
<dbReference type="PANTHER" id="PTHR43133:SF45">
    <property type="entry name" value="RNA POLYMERASE ECF-TYPE SIGMA FACTOR"/>
    <property type="match status" value="1"/>
</dbReference>
<dbReference type="InterPro" id="IPR013249">
    <property type="entry name" value="RNA_pol_sigma70_r4_t2"/>
</dbReference>
<evidence type="ECO:0000259" key="5">
    <source>
        <dbReference type="Pfam" id="PF04542"/>
    </source>
</evidence>
<keyword evidence="8" id="KW-1185">Reference proteome</keyword>
<evidence type="ECO:0000256" key="4">
    <source>
        <dbReference type="ARBA" id="ARBA00023163"/>
    </source>
</evidence>
<protein>
    <submittedName>
        <fullName evidence="7">RNA polymerase sigma 70</fullName>
    </submittedName>
</protein>
<dbReference type="Pfam" id="PF08281">
    <property type="entry name" value="Sigma70_r4_2"/>
    <property type="match status" value="1"/>
</dbReference>
<keyword evidence="4" id="KW-0804">Transcription</keyword>